<keyword evidence="6" id="KW-0175">Coiled coil</keyword>
<evidence type="ECO:0000313" key="26">
    <source>
        <dbReference type="RefSeq" id="XP_034065823.1"/>
    </source>
</evidence>
<evidence type="ECO:0000256" key="3">
    <source>
        <dbReference type="ARBA" id="ARBA00006663"/>
    </source>
</evidence>
<evidence type="ECO:0000256" key="11">
    <source>
        <dbReference type="ARBA" id="ARBA00039949"/>
    </source>
</evidence>
<feature type="compositionally biased region" description="Polar residues" evidence="12">
    <location>
        <begin position="148"/>
        <end position="164"/>
    </location>
</feature>
<evidence type="ECO:0000256" key="8">
    <source>
        <dbReference type="ARBA" id="ARBA00023212"/>
    </source>
</evidence>
<proteinExistence type="inferred from homology"/>
<evidence type="ECO:0000256" key="6">
    <source>
        <dbReference type="ARBA" id="ARBA00023054"/>
    </source>
</evidence>
<keyword evidence="4" id="KW-0963">Cytoplasm</keyword>
<name>A0A6P8TNR6_GYMAC</name>
<protein>
    <recommendedName>
        <fullName evidence="11">Protein FAM161A</fullName>
    </recommendedName>
</protein>
<dbReference type="OrthoDB" id="2150121at2759"/>
<keyword evidence="9" id="KW-0966">Cell projection</keyword>
<dbReference type="RefSeq" id="XP_034065814.1">
    <property type="nucleotide sequence ID" value="XM_034209923.1"/>
</dbReference>
<evidence type="ECO:0000313" key="15">
    <source>
        <dbReference type="RefSeq" id="XP_034065812.1"/>
    </source>
</evidence>
<evidence type="ECO:0000313" key="22">
    <source>
        <dbReference type="RefSeq" id="XP_034065819.1"/>
    </source>
</evidence>
<evidence type="ECO:0000313" key="13">
    <source>
        <dbReference type="Proteomes" id="UP000515161"/>
    </source>
</evidence>
<reference evidence="14 15" key="1">
    <citation type="submission" date="2025-04" db="UniProtKB">
        <authorList>
            <consortium name="RefSeq"/>
        </authorList>
    </citation>
    <scope>IDENTIFICATION</scope>
</reference>
<dbReference type="RefSeq" id="XP_034065818.1">
    <property type="nucleotide sequence ID" value="XM_034209927.1"/>
</dbReference>
<evidence type="ECO:0000313" key="27">
    <source>
        <dbReference type="RefSeq" id="XP_034065824.1"/>
    </source>
</evidence>
<dbReference type="GO" id="GO:0044782">
    <property type="term" value="P:cilium organization"/>
    <property type="evidence" value="ECO:0007669"/>
    <property type="project" value="TreeGrafter"/>
</dbReference>
<comment type="function">
    <text evidence="10">Involved in ciliogenesis.</text>
</comment>
<dbReference type="PANTHER" id="PTHR21501">
    <property type="entry name" value="PROTEIN FAM-161"/>
    <property type="match status" value="1"/>
</dbReference>
<evidence type="ECO:0000313" key="24">
    <source>
        <dbReference type="RefSeq" id="XP_034065821.1"/>
    </source>
</evidence>
<evidence type="ECO:0000313" key="18">
    <source>
        <dbReference type="RefSeq" id="XP_034065815.1"/>
    </source>
</evidence>
<dbReference type="AlphaFoldDB" id="A0A6P8TNR6"/>
<evidence type="ECO:0000313" key="14">
    <source>
        <dbReference type="RefSeq" id="XP_034065811.1"/>
    </source>
</evidence>
<keyword evidence="5" id="KW-0970">Cilium biogenesis/degradation</keyword>
<feature type="compositionally biased region" description="Basic and acidic residues" evidence="12">
    <location>
        <begin position="101"/>
        <end position="123"/>
    </location>
</feature>
<feature type="region of interest" description="Disordered" evidence="12">
    <location>
        <begin position="386"/>
        <end position="413"/>
    </location>
</feature>
<dbReference type="RefSeq" id="XP_034065823.1">
    <property type="nucleotide sequence ID" value="XM_034209932.1"/>
</dbReference>
<dbReference type="InterPro" id="IPR051655">
    <property type="entry name" value="FAM161"/>
</dbReference>
<comment type="subcellular location">
    <subcellularLocation>
        <location evidence="2">Cytoplasm</location>
        <location evidence="2">Cytoskeleton</location>
        <location evidence="2">Cilium basal body</location>
    </subcellularLocation>
    <subcellularLocation>
        <location evidence="1">Cytoplasm</location>
        <location evidence="1">Cytoskeleton</location>
        <location evidence="1">Microtubule organizing center</location>
        <location evidence="1">Centrosome</location>
        <location evidence="1">Centriole</location>
    </subcellularLocation>
</comment>
<evidence type="ECO:0000256" key="12">
    <source>
        <dbReference type="SAM" id="MobiDB-lite"/>
    </source>
</evidence>
<evidence type="ECO:0000256" key="7">
    <source>
        <dbReference type="ARBA" id="ARBA00023069"/>
    </source>
</evidence>
<evidence type="ECO:0000313" key="20">
    <source>
        <dbReference type="RefSeq" id="XP_034065817.1"/>
    </source>
</evidence>
<dbReference type="RefSeq" id="XP_034065812.1">
    <property type="nucleotide sequence ID" value="XM_034209921.1"/>
</dbReference>
<evidence type="ECO:0000313" key="17">
    <source>
        <dbReference type="RefSeq" id="XP_034065814.1"/>
    </source>
</evidence>
<evidence type="ECO:0000313" key="21">
    <source>
        <dbReference type="RefSeq" id="XP_034065818.1"/>
    </source>
</evidence>
<dbReference type="RefSeq" id="XP_034065820.1">
    <property type="nucleotide sequence ID" value="XM_034209929.1"/>
</dbReference>
<keyword evidence="7" id="KW-0969">Cilium</keyword>
<dbReference type="Pfam" id="PF10595">
    <property type="entry name" value="FAM161A_B"/>
    <property type="match status" value="1"/>
</dbReference>
<dbReference type="GO" id="GO:0005929">
    <property type="term" value="C:cilium"/>
    <property type="evidence" value="ECO:0007669"/>
    <property type="project" value="TreeGrafter"/>
</dbReference>
<evidence type="ECO:0000313" key="16">
    <source>
        <dbReference type="RefSeq" id="XP_034065813.1"/>
    </source>
</evidence>
<keyword evidence="8" id="KW-0206">Cytoskeleton</keyword>
<dbReference type="PANTHER" id="PTHR21501:SF3">
    <property type="entry name" value="PROTEIN FAM161A"/>
    <property type="match status" value="1"/>
</dbReference>
<dbReference type="RefSeq" id="XP_034065821.1">
    <property type="nucleotide sequence ID" value="XM_034209930.1"/>
</dbReference>
<evidence type="ECO:0000313" key="19">
    <source>
        <dbReference type="RefSeq" id="XP_034065816.1"/>
    </source>
</evidence>
<keyword evidence="13" id="KW-1185">Reference proteome</keyword>
<dbReference type="KEGG" id="gacu:117542324"/>
<comment type="similarity">
    <text evidence="3">Belongs to the FAM161 family.</text>
</comment>
<sequence>MAAMFRSSSLENTEEMSLLEREKDNYFVTDEDCRGEEFDQDSVCSEEGRGGRSIRRSLFVEIYGLQREPHIYFSNQEYYKRLEELKSAHLKNMAELERMYIGQHRESPAEEGEDGGRTNREDMLSISSGPIRKLQRINSQEELDFHDSSSGSDQSELYGASSTGDLELQNPRSAGQDRTFERDFLLSPEEMTTQKQFRFKPKASCLKPKGRISRPTGVRVRSNFNVTVPKPFEMMLREEERKRHKVRTRSEIQLENTLLKRELEELQECQKKFRASPAPAHIHQPLYEVISRRPSQRSTRSKGSRKNTNRNQSIADASPQPFHFLERERTKREAKIVAELGNLGLKEERQAFKARPMPSSVYGSKHKANIKTTSHQFTDICTHLHTEGQRDPNSEASPDSCKPQTWPSSKPVKKQIEVSIEMVKGEGVVSD</sequence>
<dbReference type="RefSeq" id="XP_034065819.1">
    <property type="nucleotide sequence ID" value="XM_034209928.1"/>
</dbReference>
<accession>A0A6P8TNR6</accession>
<dbReference type="InterPro" id="IPR019579">
    <property type="entry name" value="FAM161A/B"/>
</dbReference>
<evidence type="ECO:0000256" key="10">
    <source>
        <dbReference type="ARBA" id="ARBA00037165"/>
    </source>
</evidence>
<evidence type="ECO:0000313" key="25">
    <source>
        <dbReference type="RefSeq" id="XP_034065822.1"/>
    </source>
</evidence>
<dbReference type="GeneID" id="117542324"/>
<evidence type="ECO:0000313" key="23">
    <source>
        <dbReference type="RefSeq" id="XP_034065820.1"/>
    </source>
</evidence>
<dbReference type="RefSeq" id="XP_034065824.1">
    <property type="nucleotide sequence ID" value="XM_034209933.1"/>
</dbReference>
<gene>
    <name evidence="14 15 16 17 18 19 20 21 22 23 24 25 26 27" type="primary">LOC117542324</name>
</gene>
<dbReference type="RefSeq" id="XP_034065816.1">
    <property type="nucleotide sequence ID" value="XM_034209925.1"/>
</dbReference>
<feature type="region of interest" description="Disordered" evidence="12">
    <location>
        <begin position="101"/>
        <end position="178"/>
    </location>
</feature>
<dbReference type="RefSeq" id="XP_034065822.1">
    <property type="nucleotide sequence ID" value="XM_034209931.1"/>
</dbReference>
<dbReference type="GO" id="GO:0005814">
    <property type="term" value="C:centriole"/>
    <property type="evidence" value="ECO:0007669"/>
    <property type="project" value="UniProtKB-SubCell"/>
</dbReference>
<dbReference type="RefSeq" id="XP_034065813.1">
    <property type="nucleotide sequence ID" value="XM_034209922.1"/>
</dbReference>
<evidence type="ECO:0000256" key="4">
    <source>
        <dbReference type="ARBA" id="ARBA00022490"/>
    </source>
</evidence>
<feature type="region of interest" description="Disordered" evidence="12">
    <location>
        <begin position="288"/>
        <end position="326"/>
    </location>
</feature>
<organism evidence="13 17">
    <name type="scientific">Gymnodraco acuticeps</name>
    <name type="common">Antarctic dragonfish</name>
    <dbReference type="NCBI Taxonomy" id="8218"/>
    <lineage>
        <taxon>Eukaryota</taxon>
        <taxon>Metazoa</taxon>
        <taxon>Chordata</taxon>
        <taxon>Craniata</taxon>
        <taxon>Vertebrata</taxon>
        <taxon>Euteleostomi</taxon>
        <taxon>Actinopterygii</taxon>
        <taxon>Neopterygii</taxon>
        <taxon>Teleostei</taxon>
        <taxon>Neoteleostei</taxon>
        <taxon>Acanthomorphata</taxon>
        <taxon>Eupercaria</taxon>
        <taxon>Perciformes</taxon>
        <taxon>Notothenioidei</taxon>
        <taxon>Bathydraconidae</taxon>
        <taxon>Gymnodraco</taxon>
    </lineage>
</organism>
<dbReference type="RefSeq" id="XP_034065817.1">
    <property type="nucleotide sequence ID" value="XM_034209926.1"/>
</dbReference>
<evidence type="ECO:0000256" key="2">
    <source>
        <dbReference type="ARBA" id="ARBA00004120"/>
    </source>
</evidence>
<feature type="compositionally biased region" description="Basic residues" evidence="12">
    <location>
        <begin position="299"/>
        <end position="308"/>
    </location>
</feature>
<evidence type="ECO:0000256" key="9">
    <source>
        <dbReference type="ARBA" id="ARBA00023273"/>
    </source>
</evidence>
<dbReference type="RefSeq" id="XP_034065815.1">
    <property type="nucleotide sequence ID" value="XM_034209924.1"/>
</dbReference>
<evidence type="ECO:0000256" key="5">
    <source>
        <dbReference type="ARBA" id="ARBA00022794"/>
    </source>
</evidence>
<feature type="compositionally biased region" description="Polar residues" evidence="12">
    <location>
        <begin position="394"/>
        <end position="408"/>
    </location>
</feature>
<dbReference type="RefSeq" id="XP_034065811.1">
    <property type="nucleotide sequence ID" value="XM_034209920.1"/>
</dbReference>
<evidence type="ECO:0000256" key="1">
    <source>
        <dbReference type="ARBA" id="ARBA00004114"/>
    </source>
</evidence>
<dbReference type="Proteomes" id="UP000515161">
    <property type="component" value="Unplaced"/>
</dbReference>